<dbReference type="GO" id="GO:0015940">
    <property type="term" value="P:pantothenate biosynthetic process"/>
    <property type="evidence" value="ECO:0007669"/>
    <property type="project" value="UniProtKB-UniRule"/>
</dbReference>
<evidence type="ECO:0000256" key="11">
    <source>
        <dbReference type="ARBA" id="ARBA00048258"/>
    </source>
</evidence>
<organism evidence="14 15">
    <name type="scientific">Shimia marina</name>
    <dbReference type="NCBI Taxonomy" id="321267"/>
    <lineage>
        <taxon>Bacteria</taxon>
        <taxon>Pseudomonadati</taxon>
        <taxon>Pseudomonadota</taxon>
        <taxon>Alphaproteobacteria</taxon>
        <taxon>Rhodobacterales</taxon>
        <taxon>Roseobacteraceae</taxon>
    </lineage>
</organism>
<protein>
    <recommendedName>
        <fullName evidence="5 13">Pantothenate synthetase</fullName>
        <shortName evidence="13">PS</shortName>
        <ecNumber evidence="4 13">6.3.2.1</ecNumber>
    </recommendedName>
    <alternativeName>
        <fullName evidence="13">Pantoate--beta-alanine ligase</fullName>
    </alternativeName>
    <alternativeName>
        <fullName evidence="13">Pantoate-activating enzyme</fullName>
    </alternativeName>
</protein>
<feature type="binding site" evidence="13">
    <location>
        <position position="61"/>
    </location>
    <ligand>
        <name>(R)-pantoate</name>
        <dbReference type="ChEBI" id="CHEBI:15980"/>
    </ligand>
</feature>
<dbReference type="OrthoDB" id="9773087at2"/>
<feature type="binding site" evidence="13">
    <location>
        <begin position="147"/>
        <end position="150"/>
    </location>
    <ligand>
        <name>ATP</name>
        <dbReference type="ChEBI" id="CHEBI:30616"/>
    </ligand>
</feature>
<dbReference type="Gene3D" id="3.40.50.620">
    <property type="entry name" value="HUPs"/>
    <property type="match status" value="1"/>
</dbReference>
<evidence type="ECO:0000313" key="15">
    <source>
        <dbReference type="Proteomes" id="UP000054823"/>
    </source>
</evidence>
<dbReference type="InterPro" id="IPR042176">
    <property type="entry name" value="Pantoate_ligase_C"/>
</dbReference>
<dbReference type="InterPro" id="IPR003721">
    <property type="entry name" value="Pantoate_ligase"/>
</dbReference>
<feature type="binding site" evidence="13">
    <location>
        <position position="61"/>
    </location>
    <ligand>
        <name>beta-alanine</name>
        <dbReference type="ChEBI" id="CHEBI:57966"/>
    </ligand>
</feature>
<feature type="binding site" evidence="13">
    <location>
        <begin position="184"/>
        <end position="187"/>
    </location>
    <ligand>
        <name>ATP</name>
        <dbReference type="ChEBI" id="CHEBI:30616"/>
    </ligand>
</feature>
<dbReference type="InterPro" id="IPR014729">
    <property type="entry name" value="Rossmann-like_a/b/a_fold"/>
</dbReference>
<keyword evidence="7 13" id="KW-0436">Ligase</keyword>
<evidence type="ECO:0000313" key="14">
    <source>
        <dbReference type="EMBL" id="CUH54033.1"/>
    </source>
</evidence>
<dbReference type="EC" id="6.3.2.1" evidence="4 13"/>
<evidence type="ECO:0000256" key="6">
    <source>
        <dbReference type="ARBA" id="ARBA00022490"/>
    </source>
</evidence>
<dbReference type="AlphaFoldDB" id="A0A0P1FG41"/>
<evidence type="ECO:0000256" key="8">
    <source>
        <dbReference type="ARBA" id="ARBA00022655"/>
    </source>
</evidence>
<dbReference type="UniPathway" id="UPA00028">
    <property type="reaction ID" value="UER00005"/>
</dbReference>
<dbReference type="RefSeq" id="WP_058241181.1">
    <property type="nucleotide sequence ID" value="NZ_CYPW01000032.1"/>
</dbReference>
<evidence type="ECO:0000256" key="2">
    <source>
        <dbReference type="ARBA" id="ARBA00004990"/>
    </source>
</evidence>
<dbReference type="Gene3D" id="3.30.1300.10">
    <property type="entry name" value="Pantoate-beta-alanine ligase, C-terminal domain"/>
    <property type="match status" value="1"/>
</dbReference>
<evidence type="ECO:0000256" key="9">
    <source>
        <dbReference type="ARBA" id="ARBA00022741"/>
    </source>
</evidence>
<feature type="binding site" evidence="13">
    <location>
        <begin position="30"/>
        <end position="37"/>
    </location>
    <ligand>
        <name>ATP</name>
        <dbReference type="ChEBI" id="CHEBI:30616"/>
    </ligand>
</feature>
<dbReference type="NCBIfam" id="TIGR00018">
    <property type="entry name" value="panC"/>
    <property type="match status" value="1"/>
</dbReference>
<comment type="miscellaneous">
    <text evidence="13">The reaction proceeds by a bi uni uni bi ping pong mechanism.</text>
</comment>
<comment type="subcellular location">
    <subcellularLocation>
        <location evidence="1 13">Cytoplasm</location>
    </subcellularLocation>
</comment>
<keyword evidence="9 13" id="KW-0547">Nucleotide-binding</keyword>
<evidence type="ECO:0000256" key="7">
    <source>
        <dbReference type="ARBA" id="ARBA00022598"/>
    </source>
</evidence>
<feature type="binding site" evidence="13">
    <location>
        <position position="153"/>
    </location>
    <ligand>
        <name>(R)-pantoate</name>
        <dbReference type="ChEBI" id="CHEBI:15980"/>
    </ligand>
</feature>
<keyword evidence="6 13" id="KW-0963">Cytoplasm</keyword>
<dbReference type="FunFam" id="3.40.50.620:FF:000114">
    <property type="entry name" value="Pantothenate synthetase"/>
    <property type="match status" value="1"/>
</dbReference>
<dbReference type="InterPro" id="IPR004821">
    <property type="entry name" value="Cyt_trans-like"/>
</dbReference>
<keyword evidence="15" id="KW-1185">Reference proteome</keyword>
<dbReference type="Proteomes" id="UP000054823">
    <property type="component" value="Unassembled WGS sequence"/>
</dbReference>
<dbReference type="EMBL" id="CYPW01000032">
    <property type="protein sequence ID" value="CUH54033.1"/>
    <property type="molecule type" value="Genomic_DNA"/>
</dbReference>
<dbReference type="GO" id="GO:0004592">
    <property type="term" value="F:pantoate-beta-alanine ligase activity"/>
    <property type="evidence" value="ECO:0007669"/>
    <property type="project" value="UniProtKB-UniRule"/>
</dbReference>
<comment type="catalytic activity">
    <reaction evidence="11 13">
        <text>(R)-pantoate + beta-alanine + ATP = (R)-pantothenate + AMP + diphosphate + H(+)</text>
        <dbReference type="Rhea" id="RHEA:10912"/>
        <dbReference type="ChEBI" id="CHEBI:15378"/>
        <dbReference type="ChEBI" id="CHEBI:15980"/>
        <dbReference type="ChEBI" id="CHEBI:29032"/>
        <dbReference type="ChEBI" id="CHEBI:30616"/>
        <dbReference type="ChEBI" id="CHEBI:33019"/>
        <dbReference type="ChEBI" id="CHEBI:57966"/>
        <dbReference type="ChEBI" id="CHEBI:456215"/>
        <dbReference type="EC" id="6.3.2.1"/>
    </reaction>
</comment>
<comment type="similarity">
    <text evidence="3 13">Belongs to the pantothenate synthetase family.</text>
</comment>
<dbReference type="GO" id="GO:0005829">
    <property type="term" value="C:cytosol"/>
    <property type="evidence" value="ECO:0007669"/>
    <property type="project" value="TreeGrafter"/>
</dbReference>
<evidence type="ECO:0000256" key="10">
    <source>
        <dbReference type="ARBA" id="ARBA00022840"/>
    </source>
</evidence>
<dbReference type="HAMAP" id="MF_00158">
    <property type="entry name" value="PanC"/>
    <property type="match status" value="1"/>
</dbReference>
<evidence type="ECO:0000256" key="12">
    <source>
        <dbReference type="ARBA" id="ARBA00055042"/>
    </source>
</evidence>
<keyword evidence="10 13" id="KW-0067">ATP-binding</keyword>
<evidence type="ECO:0000256" key="13">
    <source>
        <dbReference type="HAMAP-Rule" id="MF_00158"/>
    </source>
</evidence>
<name>A0A0P1FG41_9RHOB</name>
<keyword evidence="8 13" id="KW-0566">Pantothenate biosynthesis</keyword>
<dbReference type="SUPFAM" id="SSF52374">
    <property type="entry name" value="Nucleotidylyl transferase"/>
    <property type="match status" value="1"/>
</dbReference>
<dbReference type="CDD" id="cd00560">
    <property type="entry name" value="PanC"/>
    <property type="match status" value="1"/>
</dbReference>
<dbReference type="STRING" id="321267.SHM7688_03502"/>
<sequence>MLICRSVSECRDAVAALRKQGKTIGMVPTMGFLHAGHMSLIETAQSQAEAVVVSIFVNPTQFGESADLDAYPRNESGDLAMLREAGVGVVFLPEVDTMYPPGDETIVETTHLANVLHGAVRPGHFRGVTTVVARLFNIVQPDTAVFGEKDYQQLQVIKRMVADLHMPVTIIGAPTVRETDGLAMSSRNVRLSAEDRAAALVLSRALDAAQASTATGTTVATLSKIITDTIAAEPRASLKGLDIVAAESLTVIDGPLTGPTAIMISVAFGDILLIDQRVVTP</sequence>
<evidence type="ECO:0000256" key="1">
    <source>
        <dbReference type="ARBA" id="ARBA00004496"/>
    </source>
</evidence>
<evidence type="ECO:0000256" key="4">
    <source>
        <dbReference type="ARBA" id="ARBA00012219"/>
    </source>
</evidence>
<evidence type="ECO:0000256" key="5">
    <source>
        <dbReference type="ARBA" id="ARBA00014155"/>
    </source>
</evidence>
<dbReference type="PANTHER" id="PTHR21299:SF1">
    <property type="entry name" value="PANTOATE--BETA-ALANINE LIGASE"/>
    <property type="match status" value="1"/>
</dbReference>
<dbReference type="PANTHER" id="PTHR21299">
    <property type="entry name" value="CYTIDYLATE KINASE/PANTOATE-BETA-ALANINE LIGASE"/>
    <property type="match status" value="1"/>
</dbReference>
<gene>
    <name evidence="13 14" type="primary">panC</name>
    <name evidence="14" type="ORF">SHM7688_03502</name>
</gene>
<reference evidence="14 15" key="1">
    <citation type="submission" date="2015-09" db="EMBL/GenBank/DDBJ databases">
        <authorList>
            <consortium name="Swine Surveillance"/>
        </authorList>
    </citation>
    <scope>NUCLEOTIDE SEQUENCE [LARGE SCALE GENOMIC DNA]</scope>
    <source>
        <strain evidence="14 15">CECT 7688</strain>
    </source>
</reference>
<proteinExistence type="inferred from homology"/>
<dbReference type="Pfam" id="PF02569">
    <property type="entry name" value="Pantoate_ligase"/>
    <property type="match status" value="1"/>
</dbReference>
<feature type="binding site" evidence="13">
    <location>
        <position position="176"/>
    </location>
    <ligand>
        <name>ATP</name>
        <dbReference type="ChEBI" id="CHEBI:30616"/>
    </ligand>
</feature>
<comment type="function">
    <text evidence="12 13">Catalyzes the condensation of pantoate with beta-alanine in an ATP-dependent reaction via a pantoyl-adenylate intermediate.</text>
</comment>
<feature type="active site" description="Proton donor" evidence="13">
    <location>
        <position position="37"/>
    </location>
</feature>
<accession>A0A0P1FG41</accession>
<dbReference type="GO" id="GO:0005524">
    <property type="term" value="F:ATP binding"/>
    <property type="evidence" value="ECO:0007669"/>
    <property type="project" value="UniProtKB-KW"/>
</dbReference>
<evidence type="ECO:0000256" key="3">
    <source>
        <dbReference type="ARBA" id="ARBA00009256"/>
    </source>
</evidence>
<comment type="pathway">
    <text evidence="2 13">Cofactor biosynthesis; (R)-pantothenate biosynthesis; (R)-pantothenate from (R)-pantoate and beta-alanine: step 1/1.</text>
</comment>
<dbReference type="NCBIfam" id="TIGR00125">
    <property type="entry name" value="cyt_tran_rel"/>
    <property type="match status" value="1"/>
</dbReference>
<comment type="subunit">
    <text evidence="13">Homodimer.</text>
</comment>